<feature type="domain" description="CheW-like" evidence="9">
    <location>
        <begin position="442"/>
        <end position="587"/>
    </location>
</feature>
<dbReference type="InterPro" id="IPR051315">
    <property type="entry name" value="Bact_Chemotaxis_CheA"/>
</dbReference>
<dbReference type="PANTHER" id="PTHR43395:SF10">
    <property type="entry name" value="CHEMOTAXIS PROTEIN CHEA"/>
    <property type="match status" value="1"/>
</dbReference>
<evidence type="ECO:0000256" key="1">
    <source>
        <dbReference type="ARBA" id="ARBA00000085"/>
    </source>
</evidence>
<dbReference type="FunFam" id="3.30.565.10:FF:000016">
    <property type="entry name" value="Chemotaxis protein CheA, putative"/>
    <property type="match status" value="1"/>
</dbReference>
<dbReference type="PROSITE" id="PS50851">
    <property type="entry name" value="CHEW"/>
    <property type="match status" value="1"/>
</dbReference>
<evidence type="ECO:0000256" key="2">
    <source>
        <dbReference type="ARBA" id="ARBA00012438"/>
    </source>
</evidence>
<dbReference type="SUPFAM" id="SSF50341">
    <property type="entry name" value="CheW-like"/>
    <property type="match status" value="1"/>
</dbReference>
<dbReference type="Proteomes" id="UP000473008">
    <property type="component" value="Unassembled WGS sequence"/>
</dbReference>
<evidence type="ECO:0000256" key="3">
    <source>
        <dbReference type="ARBA" id="ARBA00021495"/>
    </source>
</evidence>
<dbReference type="InterPro" id="IPR003594">
    <property type="entry name" value="HATPase_dom"/>
</dbReference>
<dbReference type="Pfam" id="PF01584">
    <property type="entry name" value="CheW"/>
    <property type="match status" value="1"/>
</dbReference>
<evidence type="ECO:0000256" key="4">
    <source>
        <dbReference type="ARBA" id="ARBA00022553"/>
    </source>
</evidence>
<gene>
    <name evidence="10" type="ORF">G5S52_07115</name>
</gene>
<dbReference type="PROSITE" id="PS50109">
    <property type="entry name" value="HIS_KIN"/>
    <property type="match status" value="1"/>
</dbReference>
<sequence>MRRKASQTTHLKALAEKAQHIEALIDDTASLAKVNEEIEQFMTFHEGYQANDMTPYRGVDDLLLNIQSLTDYLAAENSELDETLSELLARAIHSVAEDFRSFIDGKPNEEYSEIKEALLAEMATCFLNKETFDIRFCEDTFAFEGDVADELAYLCSLVEPEGQENTSKTVSGRKFLSKTKAPTNSPLQSNFEQTTRVKSQLLEKLMSHTEELVQIRNMMVDLADQEDNQRLTELSNKLMTISDNMLGDLLKTRMRPIGNLLSKYRRMVRDLSNELGKKVDVEIIGENIELDSNVLDAINEPMTHLVRNAVDHGFEVPDERIDAGKPMIGRLLIHAYNESGKVVINIQDDGKGIDTQRVLNKAISTGVISQEQAARMSDKETMELIFHSGLSTSEQVSSVSGRGVGMDAVKRKVEEIKGTVDIYSEFGIGTEVSLMFPLTMATLKVALLQIGGLNYAIPSSEISGIVGVSRDDDEISIRFDNGAATMLRKGTVTPLIEAKDYLGALANEESFQSLYEQGKSVSVVTFKDRGQHWGLVVDDVRAFLDIVIKPLDKSMNQEKIFSGATVLGNGDLALVINLKKVLRFARY</sequence>
<evidence type="ECO:0000313" key="11">
    <source>
        <dbReference type="Proteomes" id="UP000473008"/>
    </source>
</evidence>
<keyword evidence="11" id="KW-1185">Reference proteome</keyword>
<comment type="function">
    <text evidence="7">Involved in the transmission of sensory signals from the chemoreceptors to the flagellar motors. CheA is autophosphorylated; it can transfer its phosphate group to either CheB or CheY.</text>
</comment>
<dbReference type="Gene3D" id="3.30.565.10">
    <property type="entry name" value="Histidine kinase-like ATPase, C-terminal domain"/>
    <property type="match status" value="1"/>
</dbReference>
<evidence type="ECO:0000313" key="10">
    <source>
        <dbReference type="EMBL" id="NGN97443.1"/>
    </source>
</evidence>
<feature type="domain" description="Histidine kinase" evidence="8">
    <location>
        <begin position="178"/>
        <end position="440"/>
    </location>
</feature>
<organism evidence="10 11">
    <name type="scientific">Grimontia sedimenti</name>
    <dbReference type="NCBI Taxonomy" id="2711294"/>
    <lineage>
        <taxon>Bacteria</taxon>
        <taxon>Pseudomonadati</taxon>
        <taxon>Pseudomonadota</taxon>
        <taxon>Gammaproteobacteria</taxon>
        <taxon>Vibrionales</taxon>
        <taxon>Vibrionaceae</taxon>
        <taxon>Grimontia</taxon>
    </lineage>
</organism>
<keyword evidence="6 10" id="KW-0418">Kinase</keyword>
<evidence type="ECO:0000259" key="9">
    <source>
        <dbReference type="PROSITE" id="PS50851"/>
    </source>
</evidence>
<dbReference type="InterPro" id="IPR036061">
    <property type="entry name" value="CheW-like_dom_sf"/>
</dbReference>
<dbReference type="PANTHER" id="PTHR43395">
    <property type="entry name" value="SENSOR HISTIDINE KINASE CHEA"/>
    <property type="match status" value="1"/>
</dbReference>
<dbReference type="InterPro" id="IPR004358">
    <property type="entry name" value="Sig_transdc_His_kin-like_C"/>
</dbReference>
<protein>
    <recommendedName>
        <fullName evidence="3">Chemotaxis protein CheA</fullName>
        <ecNumber evidence="2">2.7.13.3</ecNumber>
    </recommendedName>
</protein>
<evidence type="ECO:0000259" key="8">
    <source>
        <dbReference type="PROSITE" id="PS50109"/>
    </source>
</evidence>
<dbReference type="EC" id="2.7.13.3" evidence="2"/>
<evidence type="ECO:0000256" key="6">
    <source>
        <dbReference type="ARBA" id="ARBA00022777"/>
    </source>
</evidence>
<dbReference type="GO" id="GO:0006935">
    <property type="term" value="P:chemotaxis"/>
    <property type="evidence" value="ECO:0007669"/>
    <property type="project" value="InterPro"/>
</dbReference>
<keyword evidence="5" id="KW-0808">Transferase</keyword>
<dbReference type="GO" id="GO:0004673">
    <property type="term" value="F:protein histidine kinase activity"/>
    <property type="evidence" value="ECO:0007669"/>
    <property type="project" value="UniProtKB-EC"/>
</dbReference>
<dbReference type="RefSeq" id="WP_165012438.1">
    <property type="nucleotide sequence ID" value="NZ_JAALDL010000004.1"/>
</dbReference>
<accession>A0A6M1R5K9</accession>
<comment type="caution">
    <text evidence="10">The sequence shown here is derived from an EMBL/GenBank/DDBJ whole genome shotgun (WGS) entry which is preliminary data.</text>
</comment>
<name>A0A6M1R5K9_9GAMM</name>
<dbReference type="InterPro" id="IPR036890">
    <property type="entry name" value="HATPase_C_sf"/>
</dbReference>
<comment type="catalytic activity">
    <reaction evidence="1">
        <text>ATP + protein L-histidine = ADP + protein N-phospho-L-histidine.</text>
        <dbReference type="EC" id="2.7.13.3"/>
    </reaction>
</comment>
<evidence type="ECO:0000256" key="7">
    <source>
        <dbReference type="ARBA" id="ARBA00035100"/>
    </source>
</evidence>
<dbReference type="AlphaFoldDB" id="A0A6M1R5K9"/>
<dbReference type="PRINTS" id="PR00344">
    <property type="entry name" value="BCTRLSENSOR"/>
</dbReference>
<dbReference type="Pfam" id="PF02518">
    <property type="entry name" value="HATPase_c"/>
    <property type="match status" value="1"/>
</dbReference>
<dbReference type="InterPro" id="IPR005467">
    <property type="entry name" value="His_kinase_dom"/>
</dbReference>
<dbReference type="SMART" id="SM00387">
    <property type="entry name" value="HATPase_c"/>
    <property type="match status" value="1"/>
</dbReference>
<keyword evidence="4" id="KW-0597">Phosphoprotein</keyword>
<dbReference type="SMART" id="SM00260">
    <property type="entry name" value="CheW"/>
    <property type="match status" value="1"/>
</dbReference>
<dbReference type="SUPFAM" id="SSF55874">
    <property type="entry name" value="ATPase domain of HSP90 chaperone/DNA topoisomerase II/histidine kinase"/>
    <property type="match status" value="1"/>
</dbReference>
<dbReference type="InterPro" id="IPR002545">
    <property type="entry name" value="CheW-lke_dom"/>
</dbReference>
<reference evidence="10 11" key="1">
    <citation type="submission" date="2020-02" db="EMBL/GenBank/DDBJ databases">
        <title>The draft genome of Grimontia sedimenta sp. nov., isolated from benthic sediments near coral reefs south of Kuwait.</title>
        <authorList>
            <person name="Mahmoud H.M."/>
            <person name="Jose L."/>
            <person name="Eapen S."/>
        </authorList>
    </citation>
    <scope>NUCLEOTIDE SEQUENCE [LARGE SCALE GENOMIC DNA]</scope>
    <source>
        <strain evidence="10 11">S25</strain>
    </source>
</reference>
<dbReference type="Gene3D" id="2.30.30.40">
    <property type="entry name" value="SH3 Domains"/>
    <property type="match status" value="1"/>
</dbReference>
<proteinExistence type="predicted"/>
<evidence type="ECO:0000256" key="5">
    <source>
        <dbReference type="ARBA" id="ARBA00022679"/>
    </source>
</evidence>
<dbReference type="EMBL" id="JAALDL010000004">
    <property type="protein sequence ID" value="NGN97443.1"/>
    <property type="molecule type" value="Genomic_DNA"/>
</dbReference>
<dbReference type="GO" id="GO:0007165">
    <property type="term" value="P:signal transduction"/>
    <property type="evidence" value="ECO:0007669"/>
    <property type="project" value="InterPro"/>
</dbReference>